<sequence>MSETAADPRILEQTLADLRAATTDICDVTPLGPPADFHITSTTRLAGGWLLIDTASPPLQYDRSAAHVARGGLDHYQFTLCLQGQMRFASGRREITLQPGDICLIDMAKPNRTVLIGDGDQRSRLVTLIVPRLLLVPRLAHPDSVTATLLPAADRRARLLADQFAVLLQQSDSANAAADSKTAVEFMCDVMAEVAGRSTDARGAVGRAERELLLAAIKHHIDTHLDTGALSVDGLVRRFQVSRASLYRLFGPDGGLARYVQDQRLNRALRLLITPGARGQRLIDLAVDLQFSGDSTFVRAFRRQFGMTPGEIRELSEAWLRETGGVRGPDDLLHRLVQR</sequence>
<dbReference type="Gene3D" id="1.10.10.60">
    <property type="entry name" value="Homeodomain-like"/>
    <property type="match status" value="1"/>
</dbReference>
<keyword evidence="3" id="KW-0010">Activator</keyword>
<evidence type="ECO:0000256" key="3">
    <source>
        <dbReference type="ARBA" id="ARBA00023159"/>
    </source>
</evidence>
<keyword evidence="1" id="KW-0805">Transcription regulation</keyword>
<dbReference type="PROSITE" id="PS00041">
    <property type="entry name" value="HTH_ARAC_FAMILY_1"/>
    <property type="match status" value="1"/>
</dbReference>
<dbReference type="GO" id="GO:0043565">
    <property type="term" value="F:sequence-specific DNA binding"/>
    <property type="evidence" value="ECO:0007669"/>
    <property type="project" value="InterPro"/>
</dbReference>
<dbReference type="Pfam" id="PF12833">
    <property type="entry name" value="HTH_18"/>
    <property type="match status" value="1"/>
</dbReference>
<dbReference type="SUPFAM" id="SSF46689">
    <property type="entry name" value="Homeodomain-like"/>
    <property type="match status" value="2"/>
</dbReference>
<name>A0A323UNQ5_RHOPL</name>
<dbReference type="InterPro" id="IPR050204">
    <property type="entry name" value="AraC_XylS_family_regulators"/>
</dbReference>
<dbReference type="SMART" id="SM00342">
    <property type="entry name" value="HTH_ARAC"/>
    <property type="match status" value="1"/>
</dbReference>
<accession>A0A323UNQ5</accession>
<keyword evidence="2" id="KW-0238">DNA-binding</keyword>
<evidence type="ECO:0000259" key="5">
    <source>
        <dbReference type="PROSITE" id="PS01124"/>
    </source>
</evidence>
<evidence type="ECO:0000256" key="1">
    <source>
        <dbReference type="ARBA" id="ARBA00023015"/>
    </source>
</evidence>
<evidence type="ECO:0000313" key="7">
    <source>
        <dbReference type="Proteomes" id="UP000248134"/>
    </source>
</evidence>
<dbReference type="AlphaFoldDB" id="A0A323UNQ5"/>
<dbReference type="EMBL" id="QKQS01000001">
    <property type="protein sequence ID" value="PZA13937.1"/>
    <property type="molecule type" value="Genomic_DNA"/>
</dbReference>
<gene>
    <name evidence="6" type="ORF">DNX69_00455</name>
</gene>
<dbReference type="InterPro" id="IPR018062">
    <property type="entry name" value="HTH_AraC-typ_CS"/>
</dbReference>
<dbReference type="Pfam" id="PF14525">
    <property type="entry name" value="AraC_binding_2"/>
    <property type="match status" value="1"/>
</dbReference>
<dbReference type="Proteomes" id="UP000248134">
    <property type="component" value="Unassembled WGS sequence"/>
</dbReference>
<dbReference type="PANTHER" id="PTHR46796">
    <property type="entry name" value="HTH-TYPE TRANSCRIPTIONAL ACTIVATOR RHAS-RELATED"/>
    <property type="match status" value="1"/>
</dbReference>
<comment type="caution">
    <text evidence="6">The sequence shown here is derived from an EMBL/GenBank/DDBJ whole genome shotgun (WGS) entry which is preliminary data.</text>
</comment>
<evidence type="ECO:0000313" key="6">
    <source>
        <dbReference type="EMBL" id="PZA13937.1"/>
    </source>
</evidence>
<reference evidence="6 7" key="1">
    <citation type="submission" date="2018-06" db="EMBL/GenBank/DDBJ databases">
        <title>Draft Whole-Genome Sequence of the purple photosynthetic bacterium Rhodospeudomonas palustris XCP.</title>
        <authorList>
            <person name="Rayyan A."/>
            <person name="Meyer T.E."/>
            <person name="Kyndt J.A."/>
        </authorList>
    </citation>
    <scope>NUCLEOTIDE SEQUENCE [LARGE SCALE GENOMIC DNA]</scope>
    <source>
        <strain evidence="6 7">XCP</strain>
    </source>
</reference>
<dbReference type="PANTHER" id="PTHR46796:SF6">
    <property type="entry name" value="ARAC SUBFAMILY"/>
    <property type="match status" value="1"/>
</dbReference>
<dbReference type="InterPro" id="IPR009057">
    <property type="entry name" value="Homeodomain-like_sf"/>
</dbReference>
<dbReference type="InterPro" id="IPR037923">
    <property type="entry name" value="HTH-like"/>
</dbReference>
<evidence type="ECO:0000256" key="2">
    <source>
        <dbReference type="ARBA" id="ARBA00023125"/>
    </source>
</evidence>
<dbReference type="SUPFAM" id="SSF51215">
    <property type="entry name" value="Regulatory protein AraC"/>
    <property type="match status" value="1"/>
</dbReference>
<evidence type="ECO:0000256" key="4">
    <source>
        <dbReference type="ARBA" id="ARBA00023163"/>
    </source>
</evidence>
<proteinExistence type="predicted"/>
<feature type="domain" description="HTH araC/xylS-type" evidence="5">
    <location>
        <begin position="215"/>
        <end position="315"/>
    </location>
</feature>
<dbReference type="OrthoDB" id="7904253at2"/>
<dbReference type="PROSITE" id="PS01124">
    <property type="entry name" value="HTH_ARAC_FAMILY_2"/>
    <property type="match status" value="1"/>
</dbReference>
<organism evidence="6 7">
    <name type="scientific">Rhodopseudomonas palustris</name>
    <dbReference type="NCBI Taxonomy" id="1076"/>
    <lineage>
        <taxon>Bacteria</taxon>
        <taxon>Pseudomonadati</taxon>
        <taxon>Pseudomonadota</taxon>
        <taxon>Alphaproteobacteria</taxon>
        <taxon>Hyphomicrobiales</taxon>
        <taxon>Nitrobacteraceae</taxon>
        <taxon>Rhodopseudomonas</taxon>
    </lineage>
</organism>
<dbReference type="InterPro" id="IPR018060">
    <property type="entry name" value="HTH_AraC"/>
</dbReference>
<keyword evidence="4" id="KW-0804">Transcription</keyword>
<dbReference type="InterPro" id="IPR035418">
    <property type="entry name" value="AraC-bd_2"/>
</dbReference>
<protein>
    <submittedName>
        <fullName evidence="6">AraC family transcriptional regulator</fullName>
    </submittedName>
</protein>
<dbReference type="GO" id="GO:0003700">
    <property type="term" value="F:DNA-binding transcription factor activity"/>
    <property type="evidence" value="ECO:0007669"/>
    <property type="project" value="InterPro"/>
</dbReference>
<dbReference type="RefSeq" id="WP_110783936.1">
    <property type="nucleotide sequence ID" value="NZ_QKQS01000001.1"/>
</dbReference>